<keyword evidence="1 2" id="KW-1133">Transmembrane helix</keyword>
<sequence length="320" mass="36398">MGSFLLFSILSSDIIRLFLCDKFSSPTIKLIVPQSSRDCKIKGNVFKIATSYVIFYLYGDNLELVKSLKYIPKEDSGTKNDIITKYNLTKEKNRLDVSLEFDKIRWGSVWELEIMFQIQSTNSTKWENIPNYVFEFHGNRSKLNKYISLILIILLYIFSALFSGLNIGLMCLETYELELIVKTGSKKKKKYAEALLPIRKTGNILLCAILIVNTAANAMLTVLSHALIQGVASIAISSFCLVIFAEIIPQSIFSRYALMLGAKTRYITWFIIAITSPLSVPLGLFLNYVLKFKELKSFSRERLEALVKTRSDQTISNIEV</sequence>
<gene>
    <name evidence="4" type="ORF">RF11_00007</name>
</gene>
<dbReference type="InterPro" id="IPR002550">
    <property type="entry name" value="CNNM"/>
</dbReference>
<evidence type="ECO:0000256" key="1">
    <source>
        <dbReference type="PROSITE-ProRule" id="PRU01193"/>
    </source>
</evidence>
<keyword evidence="5" id="KW-1185">Reference proteome</keyword>
<evidence type="ECO:0000256" key="2">
    <source>
        <dbReference type="SAM" id="Phobius"/>
    </source>
</evidence>
<feature type="transmembrane region" description="Helical" evidence="2">
    <location>
        <begin position="146"/>
        <end position="172"/>
    </location>
</feature>
<comment type="caution">
    <text evidence="4">The sequence shown here is derived from an EMBL/GenBank/DDBJ whole genome shotgun (WGS) entry which is preliminary data.</text>
</comment>
<keyword evidence="1 2" id="KW-0812">Transmembrane</keyword>
<dbReference type="AlphaFoldDB" id="A0A0C2JX32"/>
<organism evidence="4 5">
    <name type="scientific">Thelohanellus kitauei</name>
    <name type="common">Myxosporean</name>
    <dbReference type="NCBI Taxonomy" id="669202"/>
    <lineage>
        <taxon>Eukaryota</taxon>
        <taxon>Metazoa</taxon>
        <taxon>Cnidaria</taxon>
        <taxon>Myxozoa</taxon>
        <taxon>Myxosporea</taxon>
        <taxon>Bivalvulida</taxon>
        <taxon>Platysporina</taxon>
        <taxon>Myxobolidae</taxon>
        <taxon>Thelohanellus</taxon>
    </lineage>
</organism>
<dbReference type="PROSITE" id="PS51846">
    <property type="entry name" value="CNNM"/>
    <property type="match status" value="1"/>
</dbReference>
<proteinExistence type="predicted"/>
<evidence type="ECO:0000313" key="4">
    <source>
        <dbReference type="EMBL" id="KII74023.1"/>
    </source>
</evidence>
<name>A0A0C2JX32_THEKT</name>
<dbReference type="EMBL" id="JWZT01000567">
    <property type="protein sequence ID" value="KII74023.1"/>
    <property type="molecule type" value="Genomic_DNA"/>
</dbReference>
<dbReference type="InterPro" id="IPR045095">
    <property type="entry name" value="ACDP"/>
</dbReference>
<evidence type="ECO:0000313" key="5">
    <source>
        <dbReference type="Proteomes" id="UP000031668"/>
    </source>
</evidence>
<evidence type="ECO:0000259" key="3">
    <source>
        <dbReference type="PROSITE" id="PS51846"/>
    </source>
</evidence>
<dbReference type="PANTHER" id="PTHR12064:SF94">
    <property type="entry name" value="UNEXTENDED PROTEIN"/>
    <property type="match status" value="1"/>
</dbReference>
<dbReference type="Pfam" id="PF01595">
    <property type="entry name" value="CNNM"/>
    <property type="match status" value="1"/>
</dbReference>
<protein>
    <submittedName>
        <fullName evidence="4">Metal transporter CNNM2</fullName>
    </submittedName>
</protein>
<dbReference type="GO" id="GO:0005886">
    <property type="term" value="C:plasma membrane"/>
    <property type="evidence" value="ECO:0007669"/>
    <property type="project" value="TreeGrafter"/>
</dbReference>
<dbReference type="PANTHER" id="PTHR12064">
    <property type="entry name" value="METAL TRANSPORTER CNNM"/>
    <property type="match status" value="1"/>
</dbReference>
<keyword evidence="1 2" id="KW-0472">Membrane</keyword>
<dbReference type="GO" id="GO:0022857">
    <property type="term" value="F:transmembrane transporter activity"/>
    <property type="evidence" value="ECO:0007669"/>
    <property type="project" value="TreeGrafter"/>
</dbReference>
<feature type="transmembrane region" description="Helical" evidence="2">
    <location>
        <begin position="226"/>
        <end position="245"/>
    </location>
</feature>
<reference evidence="4 5" key="1">
    <citation type="journal article" date="2014" name="Genome Biol. Evol.">
        <title>The genome of the myxosporean Thelohanellus kitauei shows adaptations to nutrient acquisition within its fish host.</title>
        <authorList>
            <person name="Yang Y."/>
            <person name="Xiong J."/>
            <person name="Zhou Z."/>
            <person name="Huo F."/>
            <person name="Miao W."/>
            <person name="Ran C."/>
            <person name="Liu Y."/>
            <person name="Zhang J."/>
            <person name="Feng J."/>
            <person name="Wang M."/>
            <person name="Wang M."/>
            <person name="Wang L."/>
            <person name="Yao B."/>
        </authorList>
    </citation>
    <scope>NUCLEOTIDE SEQUENCE [LARGE SCALE GENOMIC DNA]</scope>
    <source>
        <strain evidence="4">Wuqing</strain>
    </source>
</reference>
<dbReference type="GO" id="GO:0010960">
    <property type="term" value="P:magnesium ion homeostasis"/>
    <property type="evidence" value="ECO:0007669"/>
    <property type="project" value="InterPro"/>
</dbReference>
<feature type="transmembrane region" description="Helical" evidence="2">
    <location>
        <begin position="266"/>
        <end position="290"/>
    </location>
</feature>
<dbReference type="OrthoDB" id="5353557at2759"/>
<accession>A0A0C2JX32</accession>
<feature type="domain" description="CNNM transmembrane" evidence="3">
    <location>
        <begin position="141"/>
        <end position="319"/>
    </location>
</feature>
<feature type="transmembrane region" description="Helical" evidence="2">
    <location>
        <begin position="203"/>
        <end position="220"/>
    </location>
</feature>
<dbReference type="Proteomes" id="UP000031668">
    <property type="component" value="Unassembled WGS sequence"/>
</dbReference>